<keyword evidence="1" id="KW-1133">Transmembrane helix</keyword>
<reference evidence="2 3" key="1">
    <citation type="submission" date="2021-03" db="EMBL/GenBank/DDBJ databases">
        <authorList>
            <person name="King G.J."/>
            <person name="Bancroft I."/>
            <person name="Baten A."/>
            <person name="Bloomfield J."/>
            <person name="Borpatragohain P."/>
            <person name="He Z."/>
            <person name="Irish N."/>
            <person name="Irwin J."/>
            <person name="Liu K."/>
            <person name="Mauleon R.P."/>
            <person name="Moore J."/>
            <person name="Morris R."/>
            <person name="Ostergaard L."/>
            <person name="Wang B."/>
            <person name="Wells R."/>
        </authorList>
    </citation>
    <scope>NUCLEOTIDE SEQUENCE [LARGE SCALE GENOMIC DNA]</scope>
    <source>
        <strain evidence="2">R-o-18</strain>
        <tissue evidence="2">Leaf</tissue>
    </source>
</reference>
<name>A0ABQ7MIK0_BRACM</name>
<accession>A0ABQ7MIK0</accession>
<dbReference type="Proteomes" id="UP000823674">
    <property type="component" value="Chromosome A05"/>
</dbReference>
<evidence type="ECO:0000256" key="1">
    <source>
        <dbReference type="SAM" id="Phobius"/>
    </source>
</evidence>
<keyword evidence="1" id="KW-0472">Membrane</keyword>
<evidence type="ECO:0008006" key="4">
    <source>
        <dbReference type="Google" id="ProtNLM"/>
    </source>
</evidence>
<evidence type="ECO:0000313" key="3">
    <source>
        <dbReference type="Proteomes" id="UP000823674"/>
    </source>
</evidence>
<comment type="caution">
    <text evidence="2">The sequence shown here is derived from an EMBL/GenBank/DDBJ whole genome shotgun (WGS) entry which is preliminary data.</text>
</comment>
<keyword evidence="3" id="KW-1185">Reference proteome</keyword>
<protein>
    <recommendedName>
        <fullName evidence="4">Zinc-ribbon 15 domain-containing protein</fullName>
    </recommendedName>
</protein>
<feature type="transmembrane region" description="Helical" evidence="1">
    <location>
        <begin position="76"/>
        <end position="103"/>
    </location>
</feature>
<dbReference type="PANTHER" id="PTHR33320">
    <property type="entry name" value="METHIONYL-TRNA SYNTHETASE"/>
    <property type="match status" value="1"/>
</dbReference>
<evidence type="ECO:0000313" key="2">
    <source>
        <dbReference type="EMBL" id="KAG5398567.1"/>
    </source>
</evidence>
<dbReference type="EMBL" id="JADBGQ010000005">
    <property type="protein sequence ID" value="KAG5398567.1"/>
    <property type="molecule type" value="Genomic_DNA"/>
</dbReference>
<proteinExistence type="predicted"/>
<keyword evidence="1" id="KW-0812">Transmembrane</keyword>
<sequence>MVCFCFLVDQKRKMKASKPAAGMCSRCGRGARIADMKTSTRFCLIPIYCRSWRAIVCSFCGSVLKSYRASMMKLQAVLSGFILTFCLRYSVYVSFIITGAFFGELRLFSIYKRGLETRIDCFRVCEVSTSMNQIQIDKAVATHSQ</sequence>
<gene>
    <name evidence="2" type="primary">A05p043700.1_BraROA</name>
    <name evidence="2" type="ORF">IGI04_020381</name>
</gene>
<organism evidence="2 3">
    <name type="scientific">Brassica rapa subsp. trilocularis</name>
    <dbReference type="NCBI Taxonomy" id="1813537"/>
    <lineage>
        <taxon>Eukaryota</taxon>
        <taxon>Viridiplantae</taxon>
        <taxon>Streptophyta</taxon>
        <taxon>Embryophyta</taxon>
        <taxon>Tracheophyta</taxon>
        <taxon>Spermatophyta</taxon>
        <taxon>Magnoliopsida</taxon>
        <taxon>eudicotyledons</taxon>
        <taxon>Gunneridae</taxon>
        <taxon>Pentapetalae</taxon>
        <taxon>rosids</taxon>
        <taxon>malvids</taxon>
        <taxon>Brassicales</taxon>
        <taxon>Brassicaceae</taxon>
        <taxon>Brassiceae</taxon>
        <taxon>Brassica</taxon>
    </lineage>
</organism>
<dbReference type="PANTHER" id="PTHR33320:SF12">
    <property type="entry name" value="ZINC-RIBBON 15 DOMAIN-CONTAINING PROTEIN"/>
    <property type="match status" value="1"/>
</dbReference>